<evidence type="ECO:0000256" key="5">
    <source>
        <dbReference type="HAMAP-Rule" id="MF_00527"/>
    </source>
</evidence>
<dbReference type="GO" id="GO:0016798">
    <property type="term" value="F:hydrolase activity, acting on glycosyl bonds"/>
    <property type="evidence" value="ECO:0007669"/>
    <property type="project" value="UniProtKB-KW"/>
</dbReference>
<evidence type="ECO:0000256" key="4">
    <source>
        <dbReference type="ARBA" id="ARBA00023204"/>
    </source>
</evidence>
<gene>
    <name evidence="6" type="ORF">ACFFGN_33060</name>
</gene>
<name>A0ABV6QZB7_9ACTN</name>
<dbReference type="NCBIfam" id="TIGR00567">
    <property type="entry name" value="3mg"/>
    <property type="match status" value="1"/>
</dbReference>
<dbReference type="Pfam" id="PF02245">
    <property type="entry name" value="Pur_DNA_glyco"/>
    <property type="match status" value="1"/>
</dbReference>
<dbReference type="NCBIfam" id="NF002003">
    <property type="entry name" value="PRK00802.1-3"/>
    <property type="match status" value="1"/>
</dbReference>
<comment type="caution">
    <text evidence="6">The sequence shown here is derived from an EMBL/GenBank/DDBJ whole genome shotgun (WGS) entry which is preliminary data.</text>
</comment>
<evidence type="ECO:0000256" key="2">
    <source>
        <dbReference type="ARBA" id="ARBA00022763"/>
    </source>
</evidence>
<dbReference type="RefSeq" id="WP_380056154.1">
    <property type="nucleotide sequence ID" value="NZ_JBHLTC010000041.1"/>
</dbReference>
<evidence type="ECO:0000313" key="6">
    <source>
        <dbReference type="EMBL" id="MFC0628942.1"/>
    </source>
</evidence>
<dbReference type="SUPFAM" id="SSF50486">
    <property type="entry name" value="FMT C-terminal domain-like"/>
    <property type="match status" value="1"/>
</dbReference>
<keyword evidence="4 5" id="KW-0234">DNA repair</keyword>
<dbReference type="HAMAP" id="MF_00527">
    <property type="entry name" value="3MGH"/>
    <property type="match status" value="1"/>
</dbReference>
<dbReference type="EMBL" id="JBHLTC010000041">
    <property type="protein sequence ID" value="MFC0628942.1"/>
    <property type="molecule type" value="Genomic_DNA"/>
</dbReference>
<evidence type="ECO:0000256" key="1">
    <source>
        <dbReference type="ARBA" id="ARBA00009232"/>
    </source>
</evidence>
<dbReference type="PANTHER" id="PTHR10429">
    <property type="entry name" value="DNA-3-METHYLADENINE GLYCOSYLASE"/>
    <property type="match status" value="1"/>
</dbReference>
<proteinExistence type="inferred from homology"/>
<comment type="similarity">
    <text evidence="1 5">Belongs to the DNA glycosylase MPG family.</text>
</comment>
<dbReference type="PANTHER" id="PTHR10429:SF0">
    <property type="entry name" value="DNA-3-METHYLADENINE GLYCOSYLASE"/>
    <property type="match status" value="1"/>
</dbReference>
<dbReference type="CDD" id="cd00540">
    <property type="entry name" value="AAG"/>
    <property type="match status" value="1"/>
</dbReference>
<organism evidence="6 7">
    <name type="scientific">Kribbella deserti</name>
    <dbReference type="NCBI Taxonomy" id="1926257"/>
    <lineage>
        <taxon>Bacteria</taxon>
        <taxon>Bacillati</taxon>
        <taxon>Actinomycetota</taxon>
        <taxon>Actinomycetes</taxon>
        <taxon>Propionibacteriales</taxon>
        <taxon>Kribbellaceae</taxon>
        <taxon>Kribbella</taxon>
    </lineage>
</organism>
<keyword evidence="2 5" id="KW-0227">DNA damage</keyword>
<protein>
    <recommendedName>
        <fullName evidence="5">Putative 3-methyladenine DNA glycosylase</fullName>
        <ecNumber evidence="5">3.2.2.-</ecNumber>
    </recommendedName>
</protein>
<evidence type="ECO:0000256" key="3">
    <source>
        <dbReference type="ARBA" id="ARBA00022801"/>
    </source>
</evidence>
<reference evidence="6 7" key="1">
    <citation type="submission" date="2024-09" db="EMBL/GenBank/DDBJ databases">
        <authorList>
            <person name="Sun Q."/>
            <person name="Mori K."/>
        </authorList>
    </citation>
    <scope>NUCLEOTIDE SEQUENCE [LARGE SCALE GENOMIC DNA]</scope>
    <source>
        <strain evidence="6 7">CGMCC 1.15906</strain>
    </source>
</reference>
<dbReference type="InterPro" id="IPR011034">
    <property type="entry name" value="Formyl_transferase-like_C_sf"/>
</dbReference>
<evidence type="ECO:0000313" key="7">
    <source>
        <dbReference type="Proteomes" id="UP001589890"/>
    </source>
</evidence>
<dbReference type="InterPro" id="IPR036995">
    <property type="entry name" value="MPG_sf"/>
</dbReference>
<dbReference type="InterPro" id="IPR003180">
    <property type="entry name" value="MPG"/>
</dbReference>
<accession>A0ABV6QZB7</accession>
<keyword evidence="6" id="KW-0326">Glycosidase</keyword>
<keyword evidence="3 5" id="KW-0378">Hydrolase</keyword>
<keyword evidence="7" id="KW-1185">Reference proteome</keyword>
<dbReference type="EC" id="3.2.2.-" evidence="5"/>
<dbReference type="Gene3D" id="3.10.300.10">
    <property type="entry name" value="Methylpurine-DNA glycosylase (MPG)"/>
    <property type="match status" value="1"/>
</dbReference>
<dbReference type="Proteomes" id="UP001589890">
    <property type="component" value="Unassembled WGS sequence"/>
</dbReference>
<sequence length="202" mass="21576">MAEPQQLLSRRAPQVAPKLLGWTLSHTTEAGTVTVEITEVEAYAGAADPASHAYRGPSPRNEVMFGPAGFLYTYFTYGMHWCANVVTGPDGEASAVLLRAGRVIEGAELAWLRRGAKVAERSLARGPACLAQALALGKDQNGANLLGKGEVRLEPGRRIKPAAITAGPRVGISVAAETPWRFWLTDDPTVSTYKRSPRAPAL</sequence>